<reference evidence="2 3" key="1">
    <citation type="submission" date="2018-11" db="EMBL/GenBank/DDBJ databases">
        <authorList>
            <consortium name="Pathogen Informatics"/>
        </authorList>
    </citation>
    <scope>NUCLEOTIDE SEQUENCE [LARGE SCALE GENOMIC DNA]</scope>
</reference>
<evidence type="ECO:0000313" key="3">
    <source>
        <dbReference type="Proteomes" id="UP000281553"/>
    </source>
</evidence>
<evidence type="ECO:0000256" key="1">
    <source>
        <dbReference type="SAM" id="MobiDB-lite"/>
    </source>
</evidence>
<accession>A0A3P7NR06</accession>
<name>A0A3P7NR06_DIBLA</name>
<dbReference type="Proteomes" id="UP000281553">
    <property type="component" value="Unassembled WGS sequence"/>
</dbReference>
<proteinExistence type="predicted"/>
<protein>
    <submittedName>
        <fullName evidence="2">Uncharacterized protein</fullName>
    </submittedName>
</protein>
<dbReference type="AlphaFoldDB" id="A0A3P7NR06"/>
<feature type="region of interest" description="Disordered" evidence="1">
    <location>
        <begin position="172"/>
        <end position="221"/>
    </location>
</feature>
<organism evidence="2 3">
    <name type="scientific">Dibothriocephalus latus</name>
    <name type="common">Fish tapeworm</name>
    <name type="synonym">Diphyllobothrium latum</name>
    <dbReference type="NCBI Taxonomy" id="60516"/>
    <lineage>
        <taxon>Eukaryota</taxon>
        <taxon>Metazoa</taxon>
        <taxon>Spiralia</taxon>
        <taxon>Lophotrochozoa</taxon>
        <taxon>Platyhelminthes</taxon>
        <taxon>Cestoda</taxon>
        <taxon>Eucestoda</taxon>
        <taxon>Diphyllobothriidea</taxon>
        <taxon>Diphyllobothriidae</taxon>
        <taxon>Dibothriocephalus</taxon>
    </lineage>
</organism>
<feature type="compositionally biased region" description="Acidic residues" evidence="1">
    <location>
        <begin position="172"/>
        <end position="185"/>
    </location>
</feature>
<feature type="compositionally biased region" description="Basic and acidic residues" evidence="1">
    <location>
        <begin position="189"/>
        <end position="221"/>
    </location>
</feature>
<dbReference type="EMBL" id="UYRU01050268">
    <property type="protein sequence ID" value="VDN10912.1"/>
    <property type="molecule type" value="Genomic_DNA"/>
</dbReference>
<gene>
    <name evidence="2" type="ORF">DILT_LOCUS6743</name>
</gene>
<sequence length="298" mass="33818">MFALSCQWKPLRGLFKEKITPSTIVIQLVQALNSLLMKFISTFLIALFIRLRQCLMHDIFSPLITILIKMPTLIGQWRHLLSNHGDSNQQITELAQCSSISVPIGYNSNSTADFVSCKDQNSSNLRDILDFAKAESTWLAKSSTLVPSSPGKRVNKVRPSRLTSGFIPSLESIEEADEEAEDDSELVVSEEKEDKRKKNKGEGEKSGRKDDEDKRVHANELETCEREEREIAQAAWNNEGRDQTVVLTAVPIQINTVEPANVGPAWGSHRRHRIRRRLRRLWIQFITCGTNDVDEYSL</sequence>
<evidence type="ECO:0000313" key="2">
    <source>
        <dbReference type="EMBL" id="VDN10912.1"/>
    </source>
</evidence>
<keyword evidence="3" id="KW-1185">Reference proteome</keyword>